<dbReference type="Proteomes" id="UP000319143">
    <property type="component" value="Unassembled WGS sequence"/>
</dbReference>
<keyword evidence="3" id="KW-1185">Reference proteome</keyword>
<accession>A0A5C6E1B9</accession>
<dbReference type="AlphaFoldDB" id="A0A5C6E1B9"/>
<proteinExistence type="predicted"/>
<evidence type="ECO:0000313" key="3">
    <source>
        <dbReference type="Proteomes" id="UP000319143"/>
    </source>
</evidence>
<gene>
    <name evidence="2" type="ORF">Poly41_09690</name>
</gene>
<protein>
    <recommendedName>
        <fullName evidence="1">DUF58 domain-containing protein</fullName>
    </recommendedName>
</protein>
<sequence length="333" mass="37511">MKSNLLIQRQTAQAARKRAAGGFDDERVYVNLHQLNLLQHRARGLSFLPKQPVHSLLSGRHASRIRGRGLNFEEIRVYHPGDDVRTIDWKVTARLRSPHTRVFTEERDRPVLLVVDQRIGMFFGTQLNMKSVTAAQVAALSAWRVLDSGDRVGGIVFNDSAVETITPHRSRQTVEKILQTVVQFNHQLSADSAAQPNAAKFNQVLEQVVRIAKHDYLITLVSDFFGCDDQSFRYLQRIRQHNDVIAAFVHDPSASKLPTSRDFVITDGDLQVELALSGKRMRQRIEDSTSGRIANVLALQNRLQMPVLPISTAEQVSNQLHKLLGHAARSLQP</sequence>
<comment type="caution">
    <text evidence="2">The sequence shown here is derived from an EMBL/GenBank/DDBJ whole genome shotgun (WGS) entry which is preliminary data.</text>
</comment>
<name>A0A5C6E1B9_9BACT</name>
<evidence type="ECO:0000313" key="2">
    <source>
        <dbReference type="EMBL" id="TWU42670.1"/>
    </source>
</evidence>
<feature type="domain" description="DUF58" evidence="1">
    <location>
        <begin position="74"/>
        <end position="288"/>
    </location>
</feature>
<dbReference type="PANTHER" id="PTHR33608">
    <property type="entry name" value="BLL2464 PROTEIN"/>
    <property type="match status" value="1"/>
</dbReference>
<organism evidence="2 3">
    <name type="scientific">Novipirellula artificiosorum</name>
    <dbReference type="NCBI Taxonomy" id="2528016"/>
    <lineage>
        <taxon>Bacteria</taxon>
        <taxon>Pseudomonadati</taxon>
        <taxon>Planctomycetota</taxon>
        <taxon>Planctomycetia</taxon>
        <taxon>Pirellulales</taxon>
        <taxon>Pirellulaceae</taxon>
        <taxon>Novipirellula</taxon>
    </lineage>
</organism>
<dbReference type="InterPro" id="IPR002881">
    <property type="entry name" value="DUF58"/>
</dbReference>
<evidence type="ECO:0000259" key="1">
    <source>
        <dbReference type="Pfam" id="PF01882"/>
    </source>
</evidence>
<dbReference type="PANTHER" id="PTHR33608:SF12">
    <property type="entry name" value="DUF58 DOMAIN-CONTAINING PROTEIN"/>
    <property type="match status" value="1"/>
</dbReference>
<dbReference type="Pfam" id="PF01882">
    <property type="entry name" value="DUF58"/>
    <property type="match status" value="1"/>
</dbReference>
<dbReference type="OrthoDB" id="9780819at2"/>
<reference evidence="2 3" key="1">
    <citation type="submission" date="2019-02" db="EMBL/GenBank/DDBJ databases">
        <title>Deep-cultivation of Planctomycetes and their phenomic and genomic characterization uncovers novel biology.</title>
        <authorList>
            <person name="Wiegand S."/>
            <person name="Jogler M."/>
            <person name="Boedeker C."/>
            <person name="Pinto D."/>
            <person name="Vollmers J."/>
            <person name="Rivas-Marin E."/>
            <person name="Kohn T."/>
            <person name="Peeters S.H."/>
            <person name="Heuer A."/>
            <person name="Rast P."/>
            <person name="Oberbeckmann S."/>
            <person name="Bunk B."/>
            <person name="Jeske O."/>
            <person name="Meyerdierks A."/>
            <person name="Storesund J.E."/>
            <person name="Kallscheuer N."/>
            <person name="Luecker S."/>
            <person name="Lage O.M."/>
            <person name="Pohl T."/>
            <person name="Merkel B.J."/>
            <person name="Hornburger P."/>
            <person name="Mueller R.-W."/>
            <person name="Bruemmer F."/>
            <person name="Labrenz M."/>
            <person name="Spormann A.M."/>
            <person name="Op Den Camp H."/>
            <person name="Overmann J."/>
            <person name="Amann R."/>
            <person name="Jetten M.S.M."/>
            <person name="Mascher T."/>
            <person name="Medema M.H."/>
            <person name="Devos D.P."/>
            <person name="Kaster A.-K."/>
            <person name="Ovreas L."/>
            <person name="Rohde M."/>
            <person name="Galperin M.Y."/>
            <person name="Jogler C."/>
        </authorList>
    </citation>
    <scope>NUCLEOTIDE SEQUENCE [LARGE SCALE GENOMIC DNA]</scope>
    <source>
        <strain evidence="2 3">Poly41</strain>
    </source>
</reference>
<dbReference type="RefSeq" id="WP_146524679.1">
    <property type="nucleotide sequence ID" value="NZ_SJPV01000001.1"/>
</dbReference>
<dbReference type="EMBL" id="SJPV01000001">
    <property type="protein sequence ID" value="TWU42670.1"/>
    <property type="molecule type" value="Genomic_DNA"/>
</dbReference>